<dbReference type="Proteomes" id="UP000003160">
    <property type="component" value="Unassembled WGS sequence"/>
</dbReference>
<dbReference type="HOGENOM" id="CLU_2667993_0_0_10"/>
<reference evidence="1 2" key="1">
    <citation type="submission" date="2009-10" db="EMBL/GenBank/DDBJ databases">
        <authorList>
            <person name="Qin X."/>
            <person name="Bachman B."/>
            <person name="Battles P."/>
            <person name="Bell A."/>
            <person name="Bess C."/>
            <person name="Bickham C."/>
            <person name="Chaboub L."/>
            <person name="Chen D."/>
            <person name="Coyle M."/>
            <person name="Deiros D.R."/>
            <person name="Dinh H."/>
            <person name="Forbes L."/>
            <person name="Fowler G."/>
            <person name="Francisco L."/>
            <person name="Fu Q."/>
            <person name="Gubbala S."/>
            <person name="Hale W."/>
            <person name="Han Y."/>
            <person name="Hemphill L."/>
            <person name="Highlander S.K."/>
            <person name="Hirani K."/>
            <person name="Hogues M."/>
            <person name="Jackson L."/>
            <person name="Jakkamsetti A."/>
            <person name="Javaid M."/>
            <person name="Jiang H."/>
            <person name="Korchina V."/>
            <person name="Kovar C."/>
            <person name="Lara F."/>
            <person name="Lee S."/>
            <person name="Mata R."/>
            <person name="Mathew T."/>
            <person name="Moen C."/>
            <person name="Morales K."/>
            <person name="Munidasa M."/>
            <person name="Nazareth L."/>
            <person name="Ngo R."/>
            <person name="Nguyen L."/>
            <person name="Okwuonu G."/>
            <person name="Ongeri F."/>
            <person name="Patil S."/>
            <person name="Petrosino J."/>
            <person name="Pham C."/>
            <person name="Pham P."/>
            <person name="Pu L.-L."/>
            <person name="Puazo M."/>
            <person name="Raj R."/>
            <person name="Reid J."/>
            <person name="Rouhana J."/>
            <person name="Saada N."/>
            <person name="Shang Y."/>
            <person name="Simmons D."/>
            <person name="Thornton R."/>
            <person name="Warren J."/>
            <person name="Weissenberger G."/>
            <person name="Zhang J."/>
            <person name="Zhang L."/>
            <person name="Zhou C."/>
            <person name="Zhu D."/>
            <person name="Muzny D."/>
            <person name="Worley K."/>
            <person name="Gibbs R."/>
        </authorList>
    </citation>
    <scope>NUCLEOTIDE SEQUENCE [LARGE SCALE GENOMIC DNA]</scope>
    <source>
        <strain evidence="1 2">DSM 17361</strain>
    </source>
</reference>
<accession>D1PVI6</accession>
<evidence type="ECO:0000313" key="2">
    <source>
        <dbReference type="Proteomes" id="UP000003160"/>
    </source>
</evidence>
<gene>
    <name evidence="1" type="ORF">HMPREF0645_0971</name>
</gene>
<sequence>MLRDMSHLSIYSHWAQLSLPAGMRDEWPENDCHQERNTVPFPWQEDMQDNQRKTKLLSAAYNLKRFDELLIRKTC</sequence>
<name>D1PVI6_9BACT</name>
<evidence type="ECO:0000313" key="1">
    <source>
        <dbReference type="EMBL" id="EFA44556.1"/>
    </source>
</evidence>
<organism evidence="1 2">
    <name type="scientific">Hallella bergensis DSM 17361</name>
    <dbReference type="NCBI Taxonomy" id="585502"/>
    <lineage>
        <taxon>Bacteria</taxon>
        <taxon>Pseudomonadati</taxon>
        <taxon>Bacteroidota</taxon>
        <taxon>Bacteroidia</taxon>
        <taxon>Bacteroidales</taxon>
        <taxon>Prevotellaceae</taxon>
        <taxon>Hallella</taxon>
    </lineage>
</organism>
<protein>
    <submittedName>
        <fullName evidence="1">Uncharacterized protein</fullName>
    </submittedName>
</protein>
<keyword evidence="2" id="KW-1185">Reference proteome</keyword>
<comment type="caution">
    <text evidence="1">The sequence shown here is derived from an EMBL/GenBank/DDBJ whole genome shotgun (WGS) entry which is preliminary data.</text>
</comment>
<dbReference type="EMBL" id="ACKS01000039">
    <property type="protein sequence ID" value="EFA44556.1"/>
    <property type="molecule type" value="Genomic_DNA"/>
</dbReference>
<proteinExistence type="predicted"/>
<dbReference type="AlphaFoldDB" id="D1PVI6"/>